<proteinExistence type="predicted"/>
<dbReference type="EMBL" id="JABCRI010000010">
    <property type="protein sequence ID" value="KAF8399787.1"/>
    <property type="molecule type" value="Genomic_DNA"/>
</dbReference>
<feature type="domain" description="NAC" evidence="6">
    <location>
        <begin position="55"/>
        <end position="216"/>
    </location>
</feature>
<dbReference type="OrthoDB" id="643388at2759"/>
<dbReference type="SUPFAM" id="SSF101941">
    <property type="entry name" value="NAC domain"/>
    <property type="match status" value="1"/>
</dbReference>
<feature type="region of interest" description="Disordered" evidence="5">
    <location>
        <begin position="217"/>
        <end position="258"/>
    </location>
</feature>
<evidence type="ECO:0000313" key="8">
    <source>
        <dbReference type="Proteomes" id="UP000655225"/>
    </source>
</evidence>
<evidence type="ECO:0000256" key="1">
    <source>
        <dbReference type="ARBA" id="ARBA00023015"/>
    </source>
</evidence>
<evidence type="ECO:0000256" key="5">
    <source>
        <dbReference type="SAM" id="MobiDB-lite"/>
    </source>
</evidence>
<keyword evidence="2" id="KW-0238">DNA-binding</keyword>
<accession>A0A834ZC66</accession>
<name>A0A834ZC66_TETSI</name>
<comment type="caution">
    <text evidence="7">The sequence shown here is derived from an EMBL/GenBank/DDBJ whole genome shotgun (WGS) entry which is preliminary data.</text>
</comment>
<dbReference type="AlphaFoldDB" id="A0A834ZC66"/>
<evidence type="ECO:0000313" key="7">
    <source>
        <dbReference type="EMBL" id="KAF8399787.1"/>
    </source>
</evidence>
<dbReference type="Gene3D" id="2.170.150.80">
    <property type="entry name" value="NAC domain"/>
    <property type="match status" value="1"/>
</dbReference>
<keyword evidence="3" id="KW-0804">Transcription</keyword>
<dbReference type="FunFam" id="2.170.150.80:FF:000009">
    <property type="entry name" value="NAC domain-containing protein 8"/>
    <property type="match status" value="1"/>
</dbReference>
<keyword evidence="1" id="KW-0805">Transcription regulation</keyword>
<reference evidence="7 8" key="1">
    <citation type="submission" date="2020-04" db="EMBL/GenBank/DDBJ databases">
        <title>Plant Genome Project.</title>
        <authorList>
            <person name="Zhang R.-G."/>
        </authorList>
    </citation>
    <scope>NUCLEOTIDE SEQUENCE [LARGE SCALE GENOMIC DNA]</scope>
    <source>
        <strain evidence="7">YNK0</strain>
        <tissue evidence="7">Leaf</tissue>
    </source>
</reference>
<evidence type="ECO:0000256" key="4">
    <source>
        <dbReference type="ARBA" id="ARBA00023242"/>
    </source>
</evidence>
<keyword evidence="4" id="KW-0539">Nucleus</keyword>
<dbReference type="GO" id="GO:0000976">
    <property type="term" value="F:transcription cis-regulatory region binding"/>
    <property type="evidence" value="ECO:0007669"/>
    <property type="project" value="TreeGrafter"/>
</dbReference>
<dbReference type="PROSITE" id="PS51005">
    <property type="entry name" value="NAC"/>
    <property type="match status" value="1"/>
</dbReference>
<organism evidence="7 8">
    <name type="scientific">Tetracentron sinense</name>
    <name type="common">Spur-leaf</name>
    <dbReference type="NCBI Taxonomy" id="13715"/>
    <lineage>
        <taxon>Eukaryota</taxon>
        <taxon>Viridiplantae</taxon>
        <taxon>Streptophyta</taxon>
        <taxon>Embryophyta</taxon>
        <taxon>Tracheophyta</taxon>
        <taxon>Spermatophyta</taxon>
        <taxon>Magnoliopsida</taxon>
        <taxon>Trochodendrales</taxon>
        <taxon>Trochodendraceae</taxon>
        <taxon>Tetracentron</taxon>
    </lineage>
</organism>
<protein>
    <recommendedName>
        <fullName evidence="6">NAC domain-containing protein</fullName>
    </recommendedName>
</protein>
<dbReference type="Pfam" id="PF02365">
    <property type="entry name" value="NAM"/>
    <property type="match status" value="1"/>
</dbReference>
<dbReference type="InterPro" id="IPR036093">
    <property type="entry name" value="NAC_dom_sf"/>
</dbReference>
<evidence type="ECO:0000256" key="2">
    <source>
        <dbReference type="ARBA" id="ARBA00023125"/>
    </source>
</evidence>
<sequence length="400" mass="44599">MARTWLLNSRGIARKVKNATQFPTYQIKDCGASRECPNCHYRIDNSDVSLEWPGFPAGVKFDPSDVELLEHLAGKARVGNSKPHMFIDEFILTLEGDEGICYTHPENLPGAKKDGSSVHFFHRTTNAYTTGHRKRRKIHGQCSLTEEHVRWHKTGRTKPVIDNGVKKGCKKIMVLYKSSKKGSKPDKSNWVMHQYHLGTEEDEREGECVVSKVFYQQQKQTDKRDSDTVIEESDTVTLRPSPRTPKTKTPDPPRSGKRVLYNDANEDNVGHSSAQEAAFISGEPQPSLSAVNLEDDRAYPAWWAGESQAIENPDPDGVDDSLLCNEIFDSSAPLNNSGLKPFPYFTDFGCSTSDTLGGDTNTACGITDLDNIELETPPDFQLADLQFGSQDSIIGWLDCL</sequence>
<dbReference type="OMA" id="CETENYV"/>
<dbReference type="Proteomes" id="UP000655225">
    <property type="component" value="Unassembled WGS sequence"/>
</dbReference>
<dbReference type="GO" id="GO:0005634">
    <property type="term" value="C:nucleus"/>
    <property type="evidence" value="ECO:0007669"/>
    <property type="project" value="TreeGrafter"/>
</dbReference>
<evidence type="ECO:0000259" key="6">
    <source>
        <dbReference type="PROSITE" id="PS51005"/>
    </source>
</evidence>
<dbReference type="PANTHER" id="PTHR31079">
    <property type="entry name" value="NAC DOMAIN-CONTAINING PROTEIN 73"/>
    <property type="match status" value="1"/>
</dbReference>
<dbReference type="PANTHER" id="PTHR31079:SF2">
    <property type="entry name" value="NAC DOMAIN CONTAINING PROTEIN 44-RELATED"/>
    <property type="match status" value="1"/>
</dbReference>
<evidence type="ECO:0000256" key="3">
    <source>
        <dbReference type="ARBA" id="ARBA00023163"/>
    </source>
</evidence>
<dbReference type="InterPro" id="IPR044799">
    <property type="entry name" value="SOG1-like"/>
</dbReference>
<dbReference type="GO" id="GO:0003700">
    <property type="term" value="F:DNA-binding transcription factor activity"/>
    <property type="evidence" value="ECO:0007669"/>
    <property type="project" value="InterPro"/>
</dbReference>
<keyword evidence="8" id="KW-1185">Reference proteome</keyword>
<gene>
    <name evidence="7" type="ORF">HHK36_015657</name>
</gene>
<dbReference type="InterPro" id="IPR003441">
    <property type="entry name" value="NAC-dom"/>
</dbReference>